<feature type="compositionally biased region" description="Low complexity" evidence="1">
    <location>
        <begin position="31"/>
        <end position="40"/>
    </location>
</feature>
<dbReference type="OrthoDB" id="3220849at2759"/>
<reference evidence="2 3" key="1">
    <citation type="journal article" date="2015" name="Fungal Genet. Biol.">
        <title>Evolution of novel wood decay mechanisms in Agaricales revealed by the genome sequences of Fistulina hepatica and Cylindrobasidium torrendii.</title>
        <authorList>
            <person name="Floudas D."/>
            <person name="Held B.W."/>
            <person name="Riley R."/>
            <person name="Nagy L.G."/>
            <person name="Koehler G."/>
            <person name="Ransdell A.S."/>
            <person name="Younus H."/>
            <person name="Chow J."/>
            <person name="Chiniquy J."/>
            <person name="Lipzen A."/>
            <person name="Tritt A."/>
            <person name="Sun H."/>
            <person name="Haridas S."/>
            <person name="LaButti K."/>
            <person name="Ohm R.A."/>
            <person name="Kues U."/>
            <person name="Blanchette R.A."/>
            <person name="Grigoriev I.V."/>
            <person name="Minto R.E."/>
            <person name="Hibbett D.S."/>
        </authorList>
    </citation>
    <scope>NUCLEOTIDE SEQUENCE [LARGE SCALE GENOMIC DNA]</scope>
    <source>
        <strain evidence="2 3">FP15055 ss-10</strain>
    </source>
</reference>
<keyword evidence="3" id="KW-1185">Reference proteome</keyword>
<protein>
    <submittedName>
        <fullName evidence="2">Uncharacterized protein</fullName>
    </submittedName>
</protein>
<gene>
    <name evidence="2" type="ORF">CYLTODRAFT_490232</name>
</gene>
<dbReference type="AlphaFoldDB" id="A0A0D7BCL0"/>
<sequence length="78" mass="8794">MSPAQAILEAWNRESAESKERWRKLQVEAAANEALSAESADTFTTTPTRNHDPARLSRRIPHPFYLSIHPTSATLHII</sequence>
<dbReference type="EMBL" id="KN880514">
    <property type="protein sequence ID" value="KIY67909.1"/>
    <property type="molecule type" value="Genomic_DNA"/>
</dbReference>
<proteinExistence type="predicted"/>
<organism evidence="2 3">
    <name type="scientific">Cylindrobasidium torrendii FP15055 ss-10</name>
    <dbReference type="NCBI Taxonomy" id="1314674"/>
    <lineage>
        <taxon>Eukaryota</taxon>
        <taxon>Fungi</taxon>
        <taxon>Dikarya</taxon>
        <taxon>Basidiomycota</taxon>
        <taxon>Agaricomycotina</taxon>
        <taxon>Agaricomycetes</taxon>
        <taxon>Agaricomycetidae</taxon>
        <taxon>Agaricales</taxon>
        <taxon>Marasmiineae</taxon>
        <taxon>Physalacriaceae</taxon>
        <taxon>Cylindrobasidium</taxon>
    </lineage>
</organism>
<evidence type="ECO:0000256" key="1">
    <source>
        <dbReference type="SAM" id="MobiDB-lite"/>
    </source>
</evidence>
<dbReference type="Proteomes" id="UP000054007">
    <property type="component" value="Unassembled WGS sequence"/>
</dbReference>
<accession>A0A0D7BCL0</accession>
<evidence type="ECO:0000313" key="2">
    <source>
        <dbReference type="EMBL" id="KIY67909.1"/>
    </source>
</evidence>
<evidence type="ECO:0000313" key="3">
    <source>
        <dbReference type="Proteomes" id="UP000054007"/>
    </source>
</evidence>
<name>A0A0D7BCL0_9AGAR</name>
<feature type="region of interest" description="Disordered" evidence="1">
    <location>
        <begin position="31"/>
        <end position="56"/>
    </location>
</feature>